<evidence type="ECO:0000313" key="4">
    <source>
        <dbReference type="Proteomes" id="UP000245670"/>
    </source>
</evidence>
<gene>
    <name evidence="3" type="ORF">DIS07_08190</name>
</gene>
<dbReference type="Proteomes" id="UP000245670">
    <property type="component" value="Unassembled WGS sequence"/>
</dbReference>
<dbReference type="SMART" id="SM00490">
    <property type="entry name" value="HELICc"/>
    <property type="match status" value="1"/>
</dbReference>
<name>A0A2U2JA42_9FLAO</name>
<protein>
    <recommendedName>
        <fullName evidence="2">Helicase C-terminal domain-containing protein</fullName>
    </recommendedName>
</protein>
<dbReference type="InterPro" id="IPR001650">
    <property type="entry name" value="Helicase_C-like"/>
</dbReference>
<accession>A0A2U2JA42</accession>
<reference evidence="3 4" key="1">
    <citation type="submission" date="2018-05" db="EMBL/GenBank/DDBJ databases">
        <title>Polaribacter aquimarinus sp. nov., isolated from sediment in a sediment of sea.</title>
        <authorList>
            <person name="Lu D."/>
        </authorList>
    </citation>
    <scope>NUCLEOTIDE SEQUENCE [LARGE SCALE GENOMIC DNA]</scope>
    <source>
        <strain evidence="3 4">ZY113</strain>
    </source>
</reference>
<dbReference type="InterPro" id="IPR027417">
    <property type="entry name" value="P-loop_NTPase"/>
</dbReference>
<dbReference type="PROSITE" id="PS51194">
    <property type="entry name" value="HELICASE_CTER"/>
    <property type="match status" value="1"/>
</dbReference>
<dbReference type="RefSeq" id="WP_109404761.1">
    <property type="nucleotide sequence ID" value="NZ_QFFG01000003.1"/>
</dbReference>
<evidence type="ECO:0000259" key="2">
    <source>
        <dbReference type="PROSITE" id="PS51194"/>
    </source>
</evidence>
<feature type="coiled-coil region" evidence="1">
    <location>
        <begin position="573"/>
        <end position="600"/>
    </location>
</feature>
<comment type="caution">
    <text evidence="3">The sequence shown here is derived from an EMBL/GenBank/DDBJ whole genome shotgun (WGS) entry which is preliminary data.</text>
</comment>
<keyword evidence="4" id="KW-1185">Reference proteome</keyword>
<dbReference type="OrthoDB" id="713315at2"/>
<keyword evidence="1" id="KW-0175">Coiled coil</keyword>
<organism evidence="3 4">
    <name type="scientific">Polaribacter aquimarinus</name>
    <dbReference type="NCBI Taxonomy" id="2100726"/>
    <lineage>
        <taxon>Bacteria</taxon>
        <taxon>Pseudomonadati</taxon>
        <taxon>Bacteroidota</taxon>
        <taxon>Flavobacteriia</taxon>
        <taxon>Flavobacteriales</taxon>
        <taxon>Flavobacteriaceae</taxon>
    </lineage>
</organism>
<dbReference type="CDD" id="cd18785">
    <property type="entry name" value="SF2_C"/>
    <property type="match status" value="1"/>
</dbReference>
<dbReference type="EMBL" id="QFFG01000003">
    <property type="protein sequence ID" value="PWG05216.1"/>
    <property type="molecule type" value="Genomic_DNA"/>
</dbReference>
<dbReference type="Gene3D" id="3.40.50.300">
    <property type="entry name" value="P-loop containing nucleotide triphosphate hydrolases"/>
    <property type="match status" value="1"/>
</dbReference>
<feature type="domain" description="Helicase C-terminal" evidence="2">
    <location>
        <begin position="1133"/>
        <end position="1293"/>
    </location>
</feature>
<proteinExistence type="predicted"/>
<dbReference type="Pfam" id="PF00271">
    <property type="entry name" value="Helicase_C"/>
    <property type="match status" value="1"/>
</dbReference>
<evidence type="ECO:0000313" key="3">
    <source>
        <dbReference type="EMBL" id="PWG05216.1"/>
    </source>
</evidence>
<sequence length="1445" mass="167223">MNKFIDKRESLENYVKQQVIGPGAYNKKYFFLKDWDKSVYADKDLSQVPALDNFDEIIPEVPAYQYSSAILFPRTIQSSKNQEGNEIQGETDETDETDEVAVNTSADDENISEDTSTNVVLTQQNYPNTFGVSFVFDMTKNIQDDLKISLSYRKYKHIRKKALVENNIAINVKEYKEEIEHITSKYLNSAFRIVKKSNNLFIHTNRDFNQDDIYAIDYKLLNDYVKEEFHTALNKAFNNEIVELKSDNGIKYFGLANPNKQFYSISESKHHHTNVYTIFTDSITDFIQKELQNGISNYIQYKALIKELEIYNQLVQITKDLKTILKEHNPSPVWQSEKFTKEIHLPKLNGNAIQREPSNAIDEKDKESLKYHVQYYIPNNDDDKVYVKLIIENVNEYKLKENEPPQLNKKDKANKLSFFGIELKILEKEQSCLLQYNPPQLLDFDEEDSFNKLIYRKYIDFGEGYNTSVNWGTTNDDGLKFISSDFLPTQETPTVDFKPSKIIKSQNNIKSRIEDDSILSMRYLSTLSNVNNEQIIQGLNLFIDAYGDETRDSWINDKQSDLNDEKDLPEASKELLNKQLKACRNDYNRLKRNITLLANNSEAFAAFRTMNTAMFMQLHHSIESKKNKPFVPNQENSEEYYSNEKIYDKDGKESEYKWRSFQLAFILLNVDAFVKPDENDNTVKDVFGTGWPERNEIADLVWFPTGGGKTEAYLGIIAFAIALRRFTKGKRGYGTTVLMRYTLRMLTLQQFQRATILICALDVIRKDEFSLPNNLSLGDERITIGLFVGGDSLPNDWKRDQGGTNGTGMYDELKKISEFITNSQPISTNLPFTDCPWCGGELFVDENLNNISPNHTPENNSYGIDNQLNISCNTESCTFYAEYASSEADDDNCIPFRLFDEDIYKYPPTLLFGTVDKFAALANNVSTVPGARKKDSRRLIGKGYQRHVLPPELIIQDELHLLLGPLGSSVGLFEKSIDYLCTYTDDNGNKIKPKIVTSTATTRNTDKQIFALFNRRSEIFPKQGITCDDSFFAFYKRKESDIIKYESKRKYMGVLPIGKTQVWMQLRIISISLSHRLKYFKEKYRIDEVFEKPETLNELKKVFDYYHSILAYYNSLKDVGKAQSQLDHYLPGDINYVIKNTIPWSFFDRLIRKENEIKYSELTGRLSGEEVKTNLADIEKKWTLFELQEDSNDIALKKNNPPEFIISTNMISVGIDVSRFNTIVINSMPRNIAEYIQASSRVARDEDGIVFTVHHPFRSRDISHYQKFKEFHEKFYSYVEPISVTPFASKALDRYLAMYAIVIIRHNKELELMNNESARNINNDKIEIIKNIIKSEIQEVYHNAEELDKHLKDRKAGVKSTIDGIISIDELDDIDFKLNELLDNWMKRLGGIDSKHEIVYRIGPNQSMNDALFVNAIDENYPNHWKVSYSLREIGASAVIKTVQQ</sequence>
<evidence type="ECO:0000256" key="1">
    <source>
        <dbReference type="SAM" id="Coils"/>
    </source>
</evidence>
<dbReference type="SUPFAM" id="SSF52540">
    <property type="entry name" value="P-loop containing nucleoside triphosphate hydrolases"/>
    <property type="match status" value="1"/>
</dbReference>